<evidence type="ECO:0000313" key="3">
    <source>
        <dbReference type="Proteomes" id="UP000204235"/>
    </source>
</evidence>
<proteinExistence type="predicted"/>
<accession>W8CZC6</accession>
<organism evidence="2 3">
    <name type="scientific">Erwinia phage PhiEaH1</name>
    <dbReference type="NCBI Taxonomy" id="1401669"/>
    <lineage>
        <taxon>Viruses</taxon>
        <taxon>Duplodnaviria</taxon>
        <taxon>Heunggongvirae</taxon>
        <taxon>Uroviricota</taxon>
        <taxon>Caudoviricetes</taxon>
        <taxon>Chimalliviridae</taxon>
        <taxon>Iapetusvirus</taxon>
        <taxon>Iapetusvirus EaH1</taxon>
    </lineage>
</organism>
<name>W8CZC6_9CAUD</name>
<dbReference type="KEGG" id="vg:18500905"/>
<dbReference type="EMBL" id="KF623294">
    <property type="protein sequence ID" value="AGX01727.1"/>
    <property type="molecule type" value="Genomic_DNA"/>
</dbReference>
<dbReference type="RefSeq" id="YP_009010058.1">
    <property type="nucleotide sequence ID" value="NC_023610.1"/>
</dbReference>
<reference evidence="2 3" key="1">
    <citation type="journal article" date="2014" name="FEMS Microbiol. Lett.">
        <title>The genome of the Erwinia amylovora phage PhiEaH1 reveals greater diversity and broadens the applicability of phages for the treatment of fire blight.</title>
        <authorList>
            <person name="Meczker K."/>
            <person name="Domotor D."/>
            <person name="Vass J."/>
            <person name="Rakhely G."/>
            <person name="Schneider G."/>
            <person name="Kovacs T."/>
        </authorList>
    </citation>
    <scope>NUCLEOTIDE SEQUENCE [LARGE SCALE GENOMIC DNA]</scope>
</reference>
<evidence type="ECO:0000256" key="1">
    <source>
        <dbReference type="SAM" id="Phobius"/>
    </source>
</evidence>
<keyword evidence="1" id="KW-0472">Membrane</keyword>
<keyword evidence="3" id="KW-1185">Reference proteome</keyword>
<dbReference type="GeneID" id="18500905"/>
<dbReference type="Proteomes" id="UP000204235">
    <property type="component" value="Segment"/>
</dbReference>
<evidence type="ECO:0000313" key="2">
    <source>
        <dbReference type="EMBL" id="AGX01727.1"/>
    </source>
</evidence>
<keyword evidence="1" id="KW-1133">Transmembrane helix</keyword>
<feature type="transmembrane region" description="Helical" evidence="1">
    <location>
        <begin position="6"/>
        <end position="24"/>
    </location>
</feature>
<sequence>MSANTNYFIWRFFGILLYPLYALFCHLRFRKRGYQLTCLVNDLANTYDTNRRGQIAHQILKLVYRDTGDTDTRCTFDFAAVSYLTTHAPWLAIRCNLEERKVVLATRQGDLVLCEKFQYLYQPDFFYVDKCFKDVNDRIREANKELRVAAEVNRKIMTLLIYFIMLNITRRP</sequence>
<protein>
    <submittedName>
        <fullName evidence="2">Uncharacterized protein</fullName>
    </submittedName>
</protein>
<keyword evidence="1" id="KW-0812">Transmembrane</keyword>